<evidence type="ECO:0000313" key="2">
    <source>
        <dbReference type="EMBL" id="RRS05541.1"/>
    </source>
</evidence>
<dbReference type="SUPFAM" id="SSF52833">
    <property type="entry name" value="Thioredoxin-like"/>
    <property type="match status" value="1"/>
</dbReference>
<keyword evidence="3" id="KW-1185">Reference proteome</keyword>
<dbReference type="PROSITE" id="PS50404">
    <property type="entry name" value="GST_NTER"/>
    <property type="match status" value="1"/>
</dbReference>
<dbReference type="AlphaFoldDB" id="A0A3R8YQ97"/>
<feature type="domain" description="GST N-terminal" evidence="1">
    <location>
        <begin position="17"/>
        <end position="102"/>
    </location>
</feature>
<dbReference type="Pfam" id="PF13410">
    <property type="entry name" value="GST_C_2"/>
    <property type="match status" value="1"/>
</dbReference>
<dbReference type="Gene3D" id="3.40.30.10">
    <property type="entry name" value="Glutaredoxin"/>
    <property type="match status" value="1"/>
</dbReference>
<accession>A0A3R8YQ97</accession>
<reference evidence="2 3" key="1">
    <citation type="submission" date="2018-12" db="EMBL/GenBank/DDBJ databases">
        <title>The whole draft genome of Aquabacterium sp. SJQ9.</title>
        <authorList>
            <person name="Sun L."/>
            <person name="Gao X."/>
            <person name="Chen W."/>
            <person name="Huang K."/>
        </authorList>
    </citation>
    <scope>NUCLEOTIDE SEQUENCE [LARGE SCALE GENOMIC DNA]</scope>
    <source>
        <strain evidence="2 3">SJQ9</strain>
    </source>
</reference>
<dbReference type="Gene3D" id="1.20.1050.10">
    <property type="match status" value="1"/>
</dbReference>
<dbReference type="InterPro" id="IPR036249">
    <property type="entry name" value="Thioredoxin-like_sf"/>
</dbReference>
<evidence type="ECO:0000259" key="1">
    <source>
        <dbReference type="PROSITE" id="PS50404"/>
    </source>
</evidence>
<dbReference type="CDD" id="cd00570">
    <property type="entry name" value="GST_N_family"/>
    <property type="match status" value="1"/>
</dbReference>
<dbReference type="EMBL" id="RSED01000003">
    <property type="protein sequence ID" value="RRS05541.1"/>
    <property type="molecule type" value="Genomic_DNA"/>
</dbReference>
<evidence type="ECO:0000313" key="3">
    <source>
        <dbReference type="Proteomes" id="UP000269265"/>
    </source>
</evidence>
<protein>
    <submittedName>
        <fullName evidence="2">Glutathione S-transferase family protein</fullName>
    </submittedName>
</protein>
<dbReference type="GO" id="GO:0016740">
    <property type="term" value="F:transferase activity"/>
    <property type="evidence" value="ECO:0007669"/>
    <property type="project" value="UniProtKB-KW"/>
</dbReference>
<dbReference type="Pfam" id="PF13417">
    <property type="entry name" value="GST_N_3"/>
    <property type="match status" value="1"/>
</dbReference>
<name>A0A3R8YQ97_9BURK</name>
<sequence>MLTVPSPCRSKYPMEPVGLTLFTFAMSHYSEKIRWVLQASSLPFREVIMTPAFHMLPALRMGGQGQTTLPILREQRLNGRQVHVQDSTRILLWLDERHGPLGLLPQGVELREECLAIEDRFDNIGRDIARFLYLDAFRHDDKILALWTDHAQGWKHRLVRLGYPLIKQVFKFRLNITPSAAKRSEERILQALAWLEGRLSDGRLYLVGSRLSVADITAASLLAPLACPSQHPVYSTPDYVGLLRPRSISLDMNRPALVWVRKLYDLHRGDMPQLRQAA</sequence>
<keyword evidence="2" id="KW-0808">Transferase</keyword>
<dbReference type="Proteomes" id="UP000269265">
    <property type="component" value="Unassembled WGS sequence"/>
</dbReference>
<dbReference type="SUPFAM" id="SSF47616">
    <property type="entry name" value="GST C-terminal domain-like"/>
    <property type="match status" value="1"/>
</dbReference>
<comment type="caution">
    <text evidence="2">The sequence shown here is derived from an EMBL/GenBank/DDBJ whole genome shotgun (WGS) entry which is preliminary data.</text>
</comment>
<dbReference type="InterPro" id="IPR036282">
    <property type="entry name" value="Glutathione-S-Trfase_C_sf"/>
</dbReference>
<proteinExistence type="predicted"/>
<dbReference type="InterPro" id="IPR004045">
    <property type="entry name" value="Glutathione_S-Trfase_N"/>
</dbReference>
<organism evidence="2 3">
    <name type="scientific">Aquabacterium soli</name>
    <dbReference type="NCBI Taxonomy" id="2493092"/>
    <lineage>
        <taxon>Bacteria</taxon>
        <taxon>Pseudomonadati</taxon>
        <taxon>Pseudomonadota</taxon>
        <taxon>Betaproteobacteria</taxon>
        <taxon>Burkholderiales</taxon>
        <taxon>Aquabacterium</taxon>
    </lineage>
</organism>
<gene>
    <name evidence="2" type="ORF">EIP75_04865</name>
</gene>